<comment type="caution">
    <text evidence="3">The sequence shown here is derived from an EMBL/GenBank/DDBJ whole genome shotgun (WGS) entry which is preliminary data.</text>
</comment>
<accession>A0A2N5ZFP1</accession>
<dbReference type="AlphaFoldDB" id="A0A2N5ZFP1"/>
<evidence type="ECO:0000256" key="1">
    <source>
        <dbReference type="SAM" id="Phobius"/>
    </source>
</evidence>
<feature type="domain" description="DUF2062" evidence="2">
    <location>
        <begin position="14"/>
        <end position="151"/>
    </location>
</feature>
<evidence type="ECO:0000259" key="2">
    <source>
        <dbReference type="Pfam" id="PF09835"/>
    </source>
</evidence>
<dbReference type="Pfam" id="PF09835">
    <property type="entry name" value="DUF2062"/>
    <property type="match status" value="1"/>
</dbReference>
<evidence type="ECO:0000313" key="4">
    <source>
        <dbReference type="Proteomes" id="UP000234857"/>
    </source>
</evidence>
<evidence type="ECO:0000313" key="3">
    <source>
        <dbReference type="EMBL" id="PLX17451.1"/>
    </source>
</evidence>
<organism evidence="3 4">
    <name type="scientific">Muiribacterium halophilum</name>
    <dbReference type="NCBI Taxonomy" id="2053465"/>
    <lineage>
        <taxon>Bacteria</taxon>
        <taxon>Candidatus Muiribacteriota</taxon>
        <taxon>Candidatus Muiribacteriia</taxon>
        <taxon>Candidatus Muiribacteriales</taxon>
        <taxon>Candidatus Muiribacteriaceae</taxon>
        <taxon>Candidatus Muiribacterium</taxon>
    </lineage>
</organism>
<proteinExistence type="predicted"/>
<reference evidence="3 4" key="1">
    <citation type="submission" date="2017-11" db="EMBL/GenBank/DDBJ databases">
        <title>Genome-resolved metagenomics identifies genetic mobility, metabolic interactions, and unexpected diversity in perchlorate-reducing communities.</title>
        <authorList>
            <person name="Barnum T.P."/>
            <person name="Figueroa I.A."/>
            <person name="Carlstrom C.I."/>
            <person name="Lucas L.N."/>
            <person name="Engelbrektson A.L."/>
            <person name="Coates J.D."/>
        </authorList>
    </citation>
    <scope>NUCLEOTIDE SEQUENCE [LARGE SCALE GENOMIC DNA]</scope>
    <source>
        <strain evidence="3">BM706</strain>
    </source>
</reference>
<keyword evidence="1" id="KW-0812">Transmembrane</keyword>
<feature type="transmembrane region" description="Helical" evidence="1">
    <location>
        <begin position="133"/>
        <end position="154"/>
    </location>
</feature>
<protein>
    <recommendedName>
        <fullName evidence="2">DUF2062 domain-containing protein</fullName>
    </recommendedName>
</protein>
<sequence>MYKRKVRNYFDISRVYKYIKLKLMRHPATPNDIALSVAIGVFIGIMPTFGVASILSITVAIALNLPKLPCFLGTLISNPWTTPLFYMVSLKIGNFFLKTEFTSVKSIISDVLNAPKESWHALKVFIPLNLGGLFIAIPIAVLIYYLVLGFLIELKIIKEKKRKKKQQDLF</sequence>
<feature type="transmembrane region" description="Helical" evidence="1">
    <location>
        <begin position="33"/>
        <end position="63"/>
    </location>
</feature>
<dbReference type="InterPro" id="IPR018639">
    <property type="entry name" value="DUF2062"/>
</dbReference>
<gene>
    <name evidence="3" type="ORF">C0601_07785</name>
</gene>
<dbReference type="PANTHER" id="PTHR40547:SF1">
    <property type="entry name" value="SLL0298 PROTEIN"/>
    <property type="match status" value="1"/>
</dbReference>
<keyword evidence="1" id="KW-1133">Transmembrane helix</keyword>
<keyword evidence="1" id="KW-0472">Membrane</keyword>
<dbReference type="EMBL" id="PKTG01000087">
    <property type="protein sequence ID" value="PLX17451.1"/>
    <property type="molecule type" value="Genomic_DNA"/>
</dbReference>
<dbReference type="PANTHER" id="PTHR40547">
    <property type="entry name" value="SLL0298 PROTEIN"/>
    <property type="match status" value="1"/>
</dbReference>
<dbReference type="Proteomes" id="UP000234857">
    <property type="component" value="Unassembled WGS sequence"/>
</dbReference>
<name>A0A2N5ZFP1_MUIH1</name>